<evidence type="ECO:0000313" key="10">
    <source>
        <dbReference type="EMBL" id="WPK13253.1"/>
    </source>
</evidence>
<evidence type="ECO:0000256" key="3">
    <source>
        <dbReference type="ARBA" id="ARBA00004613"/>
    </source>
</evidence>
<feature type="domain" description="SLH" evidence="9">
    <location>
        <begin position="1263"/>
        <end position="1319"/>
    </location>
</feature>
<sequence length="1319" mass="142075">MKKIRKQTIALLVILLLSLYTVFGSIPVVAETNLTLNVLLTVDGQPYQEGNIATSPVTIHLTTTSADSASIQVEWSKDEGISWEAISITTPQVIAEQGEHAIWFRVKEQATISKHLIRIAPLHTHILLENNIIFVDANNGDDNHNGTSWDDAVKDLQKALEKAVVGDQIWVAAGTYTPTKRDNDSDPRTAHFKMKNGVAIYGGFAGDEKTLTQRDFQKNKTILSGVLPSGGNAYHVFYHPDNLHLNETAILDGVIITAGNPNHATQNQHMHGGGMYNSGNSPTLRNVVFTANIAYQYGGGIYNYESNPTLMNVTFIENRAYSGGGMYNDSSNPQLTDVMFDNNRVSMNGGGLYNNNSNPILLSTAFTANNAPNKGGGVYNTGKSDAILTDALFKQNKAAVEGGGMYNSNSNPKLTDVVFEQNTTDWSGGGMNNSNSSPVLTNVTFSGNQTKYGGGIYNIGSSPTLIDVKFNENTASQQGGGIYNKEASNPTLTDVVFEENKATWYGGGMSNHGSSPVLTDVIFNMNQTTLGGGMYNDNSNPTLIGVKFKGNRATVRSNSGGIGAGMYNSVSSPTLTDVIFSENIADNGGGGIYNGGGSEPTITNVSFTANEASTGGGMYNAANTRPILINALFTFNQAKNSAAGSALYNSDTTDISLMNATIYANGPTAIRGGTVNSKIVNSIIIGNANTASYADYLGKMTNSLVDVLVGKGQSFDADGNPIGSETYTPDDIFVNPTEANLHLKTGSPAIDMGNSNAHSIMTDLAGKKRIQGAAIDLGAYEMQSRYTVTYHPNGATGGTVPIDNGTYEEEMPVTVQSNSGNLVITGYTFAGWNTQPDGSGTAYVANSTFQMGIENITLYAQWTKNPTYTVIYEANGATTGNVPQDPQQYEVNAMVTVQGNSGNLMKLGYTFVGWNTKVDGSGITYTPNSTFQMGTKNVTLYAQWTKNPTYTITYKANGATAGNVPQDPQQYEVNAIVMVKGNIGNLTRTGHTFTGWNTQADGSGVAYAPNTSLQMGAENITLYAQWKANETNEGNTPITPPAPGGSTPSVPPESNDSTNAPLTEEKTIPSPIKISFETNGGEMLKSIEILTNTKIYNLPKPVKENYRFEGWYKDPLFTIKWTEDTLVTENMMLYAKWSEVSKEIQRELLLTDIESHWARGMIEELVAQGIIKGYEDSTFRPNESISRQHVALLLSRAFTLDPIRSAVAFSDVSPKHTYYEAILTLQQAGIIDGKDGAFLPSEHMTRAQLAKVLVGVMGLKPEGTASFIDVSNDHWSTGYIAVLEREGIALGDNGAFHPKESVTRAQFVAFLYRIIQLQR</sequence>
<dbReference type="Gene3D" id="2.60.40.4270">
    <property type="entry name" value="Listeria-Bacteroides repeat domain"/>
    <property type="match status" value="4"/>
</dbReference>
<keyword evidence="7" id="KW-0998">Cell outer membrane</keyword>
<evidence type="ECO:0000256" key="1">
    <source>
        <dbReference type="ARBA" id="ARBA00004196"/>
    </source>
</evidence>
<dbReference type="InterPro" id="IPR013378">
    <property type="entry name" value="InlB-like_B-rpt"/>
</dbReference>
<comment type="subcellular location">
    <subcellularLocation>
        <location evidence="1">Cell envelope</location>
    </subcellularLocation>
    <subcellularLocation>
        <location evidence="2">Cell outer membrane</location>
    </subcellularLocation>
    <subcellularLocation>
        <location evidence="3">Secreted</location>
    </subcellularLocation>
</comment>
<evidence type="ECO:0000256" key="7">
    <source>
        <dbReference type="ARBA" id="ARBA00023237"/>
    </source>
</evidence>
<feature type="domain" description="SLH" evidence="9">
    <location>
        <begin position="1209"/>
        <end position="1262"/>
    </location>
</feature>
<feature type="region of interest" description="Disordered" evidence="8">
    <location>
        <begin position="1031"/>
        <end position="1064"/>
    </location>
</feature>
<evidence type="ECO:0000256" key="5">
    <source>
        <dbReference type="ARBA" id="ARBA00022729"/>
    </source>
</evidence>
<dbReference type="PANTHER" id="PTHR11319:SF35">
    <property type="entry name" value="OUTER MEMBRANE PROTEIN PMPC-RELATED"/>
    <property type="match status" value="1"/>
</dbReference>
<dbReference type="InterPro" id="IPR059226">
    <property type="entry name" value="Choice_anch_Q_dom"/>
</dbReference>
<gene>
    <name evidence="10" type="ORF">R6U77_06135</name>
</gene>
<evidence type="ECO:0000256" key="6">
    <source>
        <dbReference type="ARBA" id="ARBA00023136"/>
    </source>
</evidence>
<keyword evidence="4" id="KW-0964">Secreted</keyword>
<dbReference type="Proteomes" id="UP001322664">
    <property type="component" value="Chromosome"/>
</dbReference>
<dbReference type="NCBIfam" id="TIGR02543">
    <property type="entry name" value="List_Bact_rpt"/>
    <property type="match status" value="4"/>
</dbReference>
<dbReference type="InterPro" id="IPR042229">
    <property type="entry name" value="Listeria/Bacterioides_rpt_sf"/>
</dbReference>
<evidence type="ECO:0000259" key="9">
    <source>
        <dbReference type="PROSITE" id="PS51272"/>
    </source>
</evidence>
<dbReference type="InterPro" id="IPR001119">
    <property type="entry name" value="SLH_dom"/>
</dbReference>
<feature type="compositionally biased region" description="Polar residues" evidence="8">
    <location>
        <begin position="1046"/>
        <end position="1061"/>
    </location>
</feature>
<dbReference type="InterPro" id="IPR011050">
    <property type="entry name" value="Pectin_lyase_fold/virulence"/>
</dbReference>
<dbReference type="Pfam" id="PF02415">
    <property type="entry name" value="Chlam_PMP"/>
    <property type="match status" value="3"/>
</dbReference>
<protein>
    <submittedName>
        <fullName evidence="10">InlB B-repeat-containing protein</fullName>
    </submittedName>
</protein>
<feature type="domain" description="SLH" evidence="9">
    <location>
        <begin position="1145"/>
        <end position="1208"/>
    </location>
</feature>
<dbReference type="Gene3D" id="2.160.20.10">
    <property type="entry name" value="Single-stranded right-handed beta-helix, Pectin lyase-like"/>
    <property type="match status" value="2"/>
</dbReference>
<dbReference type="PANTHER" id="PTHR11319">
    <property type="entry name" value="G PROTEIN-COUPLED RECEPTOR-RELATED"/>
    <property type="match status" value="1"/>
</dbReference>
<evidence type="ECO:0000256" key="8">
    <source>
        <dbReference type="SAM" id="MobiDB-lite"/>
    </source>
</evidence>
<accession>A0ABZ0S227</accession>
<evidence type="ECO:0000256" key="2">
    <source>
        <dbReference type="ARBA" id="ARBA00004442"/>
    </source>
</evidence>
<evidence type="ECO:0000256" key="4">
    <source>
        <dbReference type="ARBA" id="ARBA00022525"/>
    </source>
</evidence>
<dbReference type="Pfam" id="PF09479">
    <property type="entry name" value="Flg_new"/>
    <property type="match status" value="4"/>
</dbReference>
<dbReference type="SUPFAM" id="SSF51126">
    <property type="entry name" value="Pectin lyase-like"/>
    <property type="match status" value="2"/>
</dbReference>
<organism evidence="10 11">
    <name type="scientific">Lysinibacillus louembei</name>
    <dbReference type="NCBI Taxonomy" id="1470088"/>
    <lineage>
        <taxon>Bacteria</taxon>
        <taxon>Bacillati</taxon>
        <taxon>Bacillota</taxon>
        <taxon>Bacilli</taxon>
        <taxon>Bacillales</taxon>
        <taxon>Bacillaceae</taxon>
        <taxon>Lysinibacillus</taxon>
    </lineage>
</organism>
<keyword evidence="11" id="KW-1185">Reference proteome</keyword>
<name>A0ABZ0S227_9BACI</name>
<dbReference type="InterPro" id="IPR012334">
    <property type="entry name" value="Pectin_lyas_fold"/>
</dbReference>
<reference evidence="10 11" key="1">
    <citation type="submission" date="2023-09" db="EMBL/GenBank/DDBJ databases">
        <authorList>
            <person name="Page C.A."/>
            <person name="Perez-Diaz I.M."/>
        </authorList>
    </citation>
    <scope>NUCLEOTIDE SEQUENCE [LARGE SCALE GENOMIC DNA]</scope>
    <source>
        <strain evidence="10 11">Ll15</strain>
    </source>
</reference>
<proteinExistence type="predicted"/>
<keyword evidence="5" id="KW-0732">Signal</keyword>
<dbReference type="RefSeq" id="WP_319837797.1">
    <property type="nucleotide sequence ID" value="NZ_CP137624.1"/>
</dbReference>
<keyword evidence="6" id="KW-0472">Membrane</keyword>
<dbReference type="PROSITE" id="PS51272">
    <property type="entry name" value="SLH"/>
    <property type="match status" value="3"/>
</dbReference>
<dbReference type="InterPro" id="IPR003368">
    <property type="entry name" value="POMP_repeat"/>
</dbReference>
<dbReference type="NCBIfam" id="NF041518">
    <property type="entry name" value="choice_anch_Q"/>
    <property type="match status" value="1"/>
</dbReference>
<evidence type="ECO:0000313" key="11">
    <source>
        <dbReference type="Proteomes" id="UP001322664"/>
    </source>
</evidence>
<dbReference type="EMBL" id="CP137624">
    <property type="protein sequence ID" value="WPK13253.1"/>
    <property type="molecule type" value="Genomic_DNA"/>
</dbReference>
<dbReference type="Pfam" id="PF00395">
    <property type="entry name" value="SLH"/>
    <property type="match status" value="3"/>
</dbReference>